<protein>
    <submittedName>
        <fullName evidence="2">Uncharacterized protein</fullName>
    </submittedName>
</protein>
<dbReference type="Proteomes" id="UP000464178">
    <property type="component" value="Chromosome"/>
</dbReference>
<reference evidence="2 3" key="1">
    <citation type="submission" date="2019-05" db="EMBL/GenBank/DDBJ databases">
        <authorList>
            <consortium name="Science for Life Laboratories"/>
        </authorList>
    </citation>
    <scope>NUCLEOTIDE SEQUENCE [LARGE SCALE GENOMIC DNA]</scope>
    <source>
        <strain evidence="2">Soil9</strain>
    </source>
</reference>
<accession>A0A6P2CVS8</accession>
<feature type="transmembrane region" description="Helical" evidence="1">
    <location>
        <begin position="33"/>
        <end position="59"/>
    </location>
</feature>
<evidence type="ECO:0000256" key="1">
    <source>
        <dbReference type="SAM" id="Phobius"/>
    </source>
</evidence>
<gene>
    <name evidence="2" type="ORF">SOIL9_54490</name>
</gene>
<organism evidence="2 3">
    <name type="scientific">Gemmata massiliana</name>
    <dbReference type="NCBI Taxonomy" id="1210884"/>
    <lineage>
        <taxon>Bacteria</taxon>
        <taxon>Pseudomonadati</taxon>
        <taxon>Planctomycetota</taxon>
        <taxon>Planctomycetia</taxon>
        <taxon>Gemmatales</taxon>
        <taxon>Gemmataceae</taxon>
        <taxon>Gemmata</taxon>
    </lineage>
</organism>
<sequence>MCPKVCYLSETPVTRDHPMTDPNPNPSRVRRGFAVLVGLFATWQLVYIVAANFVVFVPLRPSGPPLEPITYGYQAKGTFTTSEPLQRTAERANDLLTFWSEVSGQEQGWAMFAPGTPPYSVFASTEFQWDDGTRDTLLSHYEPRTYTSTAYRTPLVQCRHFHFESQFVIPVWYASPEVIAERPDLWSDLPDIVRASRREIRAWLDSRLKEYLANNPHRNRPHVVVLKHRYITTPKPDESPDSLRTVTERPFARWWPDTNAVDAFDVTKMEFVPVGVAP</sequence>
<dbReference type="KEGG" id="gms:SOIL9_54490"/>
<evidence type="ECO:0000313" key="2">
    <source>
        <dbReference type="EMBL" id="VTR92265.1"/>
    </source>
</evidence>
<keyword evidence="1" id="KW-0812">Transmembrane</keyword>
<keyword evidence="3" id="KW-1185">Reference proteome</keyword>
<dbReference type="RefSeq" id="WP_162667159.1">
    <property type="nucleotide sequence ID" value="NZ_LR593886.1"/>
</dbReference>
<keyword evidence="1" id="KW-1133">Transmembrane helix</keyword>
<name>A0A6P2CVS8_9BACT</name>
<dbReference type="EMBL" id="LR593886">
    <property type="protein sequence ID" value="VTR92265.1"/>
    <property type="molecule type" value="Genomic_DNA"/>
</dbReference>
<evidence type="ECO:0000313" key="3">
    <source>
        <dbReference type="Proteomes" id="UP000464178"/>
    </source>
</evidence>
<proteinExistence type="predicted"/>
<dbReference type="AlphaFoldDB" id="A0A6P2CVS8"/>
<keyword evidence="1" id="KW-0472">Membrane</keyword>